<dbReference type="Gene3D" id="3.90.700.10">
    <property type="entry name" value="Succinate dehydrogenase/fumarate reductase flavoprotein, catalytic domain"/>
    <property type="match status" value="1"/>
</dbReference>
<keyword evidence="3" id="KW-0274">FAD</keyword>
<dbReference type="PRINTS" id="PR00368">
    <property type="entry name" value="FADPNR"/>
</dbReference>
<evidence type="ECO:0000313" key="7">
    <source>
        <dbReference type="Proteomes" id="UP001595681"/>
    </source>
</evidence>
<dbReference type="InterPro" id="IPR036188">
    <property type="entry name" value="FAD/NAD-bd_sf"/>
</dbReference>
<comment type="caution">
    <text evidence="6">The sequence shown here is derived from an EMBL/GenBank/DDBJ whole genome shotgun (WGS) entry which is preliminary data.</text>
</comment>
<name>A0ABV7NIZ8_9SPHN</name>
<evidence type="ECO:0000256" key="3">
    <source>
        <dbReference type="ARBA" id="ARBA00022827"/>
    </source>
</evidence>
<keyword evidence="4" id="KW-0560">Oxidoreductase</keyword>
<dbReference type="EMBL" id="JBHRVU010000005">
    <property type="protein sequence ID" value="MFC3443466.1"/>
    <property type="molecule type" value="Genomic_DNA"/>
</dbReference>
<evidence type="ECO:0000256" key="1">
    <source>
        <dbReference type="ARBA" id="ARBA00001974"/>
    </source>
</evidence>
<sequence length="469" mass="49430">MSTDYDIIVVGGGGAGMTAALFAQAAGASVMLLEADTKLGGATRLSGGVVYAAGTSVQQAMGITDSPQAMYDYIMTLNGWQTRPDIIRLFAERSAATVEWLVSLGAEYEWVVKSGVDTVPRGHCTVGAGDTIGRLLINEVGAKGIETALGTRVDRLLVEDGRVVGVHASGMDLRAKAVIITTGGFGNSPGMRARFFPSAAQHGDIVYSVHNDAPFILGDGIKLGEAIGAQITGHDTGLVLPSAGLVPNSVEAFLPPWCMLVNDEGRRFMPENSPYAVSGYLINEQSGAHAWAIFDEKTLVEGSADKRFSDPYHTGEVSQTWDEDLIRKHVESGKIRRADTLEALADMVGINRLALSETVARYNSDAQDGVDSEWAKQAPKYFPIDAAPYFAVEVRASVIGQTSAGLDIDTKGRVRDRNGVAIPGLYAAGEILGCVQGNRYSGGGMGVGNALTFGRLAGEEAAASLRVNA</sequence>
<dbReference type="RefSeq" id="WP_380798229.1">
    <property type="nucleotide sequence ID" value="NZ_JBHRVU010000005.1"/>
</dbReference>
<dbReference type="PANTHER" id="PTHR43400:SF10">
    <property type="entry name" value="3-OXOSTEROID 1-DEHYDROGENASE"/>
    <property type="match status" value="1"/>
</dbReference>
<dbReference type="PANTHER" id="PTHR43400">
    <property type="entry name" value="FUMARATE REDUCTASE"/>
    <property type="match status" value="1"/>
</dbReference>
<dbReference type="InterPro" id="IPR027477">
    <property type="entry name" value="Succ_DH/fumarate_Rdtase_cat_sf"/>
</dbReference>
<evidence type="ECO:0000256" key="2">
    <source>
        <dbReference type="ARBA" id="ARBA00022630"/>
    </source>
</evidence>
<gene>
    <name evidence="6" type="ORF">ACFOKF_20120</name>
</gene>
<dbReference type="Gene3D" id="3.50.50.60">
    <property type="entry name" value="FAD/NAD(P)-binding domain"/>
    <property type="match status" value="1"/>
</dbReference>
<dbReference type="PRINTS" id="PR00411">
    <property type="entry name" value="PNDRDTASEI"/>
</dbReference>
<dbReference type="Proteomes" id="UP001595681">
    <property type="component" value="Unassembled WGS sequence"/>
</dbReference>
<feature type="domain" description="FAD-dependent oxidoreductase 2 FAD-binding" evidence="5">
    <location>
        <begin position="6"/>
        <end position="445"/>
    </location>
</feature>
<dbReference type="SUPFAM" id="SSF51905">
    <property type="entry name" value="FAD/NAD(P)-binding domain"/>
    <property type="match status" value="1"/>
</dbReference>
<dbReference type="InterPro" id="IPR003953">
    <property type="entry name" value="FAD-dep_OxRdtase_2_FAD-bd"/>
</dbReference>
<evidence type="ECO:0000313" key="6">
    <source>
        <dbReference type="EMBL" id="MFC3443466.1"/>
    </source>
</evidence>
<organism evidence="6 7">
    <name type="scientific">Sphingobium rhizovicinum</name>
    <dbReference type="NCBI Taxonomy" id="432308"/>
    <lineage>
        <taxon>Bacteria</taxon>
        <taxon>Pseudomonadati</taxon>
        <taxon>Pseudomonadota</taxon>
        <taxon>Alphaproteobacteria</taxon>
        <taxon>Sphingomonadales</taxon>
        <taxon>Sphingomonadaceae</taxon>
        <taxon>Sphingobium</taxon>
    </lineage>
</organism>
<dbReference type="InterPro" id="IPR050315">
    <property type="entry name" value="FAD-oxidoreductase_2"/>
</dbReference>
<comment type="cofactor">
    <cofactor evidence="1">
        <name>FAD</name>
        <dbReference type="ChEBI" id="CHEBI:57692"/>
    </cofactor>
</comment>
<protein>
    <submittedName>
        <fullName evidence="6">FAD-dependent oxidoreductase</fullName>
    </submittedName>
</protein>
<proteinExistence type="predicted"/>
<dbReference type="SUPFAM" id="SSF56425">
    <property type="entry name" value="Succinate dehydrogenase/fumarate reductase flavoprotein, catalytic domain"/>
    <property type="match status" value="1"/>
</dbReference>
<accession>A0ABV7NIZ8</accession>
<dbReference type="Pfam" id="PF00890">
    <property type="entry name" value="FAD_binding_2"/>
    <property type="match status" value="1"/>
</dbReference>
<keyword evidence="7" id="KW-1185">Reference proteome</keyword>
<evidence type="ECO:0000256" key="4">
    <source>
        <dbReference type="ARBA" id="ARBA00023002"/>
    </source>
</evidence>
<evidence type="ECO:0000259" key="5">
    <source>
        <dbReference type="Pfam" id="PF00890"/>
    </source>
</evidence>
<keyword evidence="2" id="KW-0285">Flavoprotein</keyword>
<reference evidence="7" key="1">
    <citation type="journal article" date="2019" name="Int. J. Syst. Evol. Microbiol.">
        <title>The Global Catalogue of Microorganisms (GCM) 10K type strain sequencing project: providing services to taxonomists for standard genome sequencing and annotation.</title>
        <authorList>
            <consortium name="The Broad Institute Genomics Platform"/>
            <consortium name="The Broad Institute Genome Sequencing Center for Infectious Disease"/>
            <person name="Wu L."/>
            <person name="Ma J."/>
        </authorList>
    </citation>
    <scope>NUCLEOTIDE SEQUENCE [LARGE SCALE GENOMIC DNA]</scope>
    <source>
        <strain evidence="7">CCM 7491</strain>
    </source>
</reference>